<evidence type="ECO:0000256" key="5">
    <source>
        <dbReference type="ARBA" id="ARBA00023136"/>
    </source>
</evidence>
<feature type="transmembrane region" description="Helical" evidence="6">
    <location>
        <begin position="409"/>
        <end position="427"/>
    </location>
</feature>
<feature type="transmembrane region" description="Helical" evidence="6">
    <location>
        <begin position="20"/>
        <end position="42"/>
    </location>
</feature>
<comment type="subcellular location">
    <subcellularLocation>
        <location evidence="1">Cell membrane</location>
        <topology evidence="1">Multi-pass membrane protein</topology>
    </subcellularLocation>
</comment>
<organism evidence="7 8">
    <name type="scientific">Vogesella aquatica</name>
    <dbReference type="NCBI Taxonomy" id="2984206"/>
    <lineage>
        <taxon>Bacteria</taxon>
        <taxon>Pseudomonadati</taxon>
        <taxon>Pseudomonadota</taxon>
        <taxon>Betaproteobacteria</taxon>
        <taxon>Neisseriales</taxon>
        <taxon>Chromobacteriaceae</taxon>
        <taxon>Vogesella</taxon>
    </lineage>
</organism>
<reference evidence="7 8" key="1">
    <citation type="submission" date="2023-01" db="EMBL/GenBank/DDBJ databases">
        <title>Novel species of the genus Vogesella isolated from rivers.</title>
        <authorList>
            <person name="Lu H."/>
        </authorList>
    </citation>
    <scope>NUCLEOTIDE SEQUENCE [LARGE SCALE GENOMIC DNA]</scope>
    <source>
        <strain evidence="7 8">DC21W</strain>
    </source>
</reference>
<comment type="caution">
    <text evidence="7">The sequence shown here is derived from an EMBL/GenBank/DDBJ whole genome shotgun (WGS) entry which is preliminary data.</text>
</comment>
<evidence type="ECO:0000256" key="6">
    <source>
        <dbReference type="SAM" id="Phobius"/>
    </source>
</evidence>
<protein>
    <submittedName>
        <fullName evidence="7">Lipopolysaccharide biosynthesis protein</fullName>
    </submittedName>
</protein>
<keyword evidence="8" id="KW-1185">Reference proteome</keyword>
<dbReference type="EMBL" id="JAQQLF010000024">
    <property type="protein sequence ID" value="MDC7718721.1"/>
    <property type="molecule type" value="Genomic_DNA"/>
</dbReference>
<feature type="transmembrane region" description="Helical" evidence="6">
    <location>
        <begin position="54"/>
        <end position="75"/>
    </location>
</feature>
<feature type="transmembrane region" description="Helical" evidence="6">
    <location>
        <begin position="126"/>
        <end position="146"/>
    </location>
</feature>
<keyword evidence="2" id="KW-1003">Cell membrane</keyword>
<dbReference type="RefSeq" id="WP_272752954.1">
    <property type="nucleotide sequence ID" value="NZ_JAQQLF010000024.1"/>
</dbReference>
<evidence type="ECO:0000313" key="7">
    <source>
        <dbReference type="EMBL" id="MDC7718721.1"/>
    </source>
</evidence>
<evidence type="ECO:0000256" key="1">
    <source>
        <dbReference type="ARBA" id="ARBA00004651"/>
    </source>
</evidence>
<keyword evidence="3 6" id="KW-0812">Transmembrane</keyword>
<evidence type="ECO:0000256" key="2">
    <source>
        <dbReference type="ARBA" id="ARBA00022475"/>
    </source>
</evidence>
<dbReference type="PANTHER" id="PTHR30250">
    <property type="entry name" value="PST FAMILY PREDICTED COLANIC ACID TRANSPORTER"/>
    <property type="match status" value="1"/>
</dbReference>
<dbReference type="Pfam" id="PF13440">
    <property type="entry name" value="Polysacc_synt_3"/>
    <property type="match status" value="1"/>
</dbReference>
<feature type="transmembrane region" description="Helical" evidence="6">
    <location>
        <begin position="377"/>
        <end position="397"/>
    </location>
</feature>
<evidence type="ECO:0000313" key="8">
    <source>
        <dbReference type="Proteomes" id="UP001219956"/>
    </source>
</evidence>
<accession>A0ABT5J1L7</accession>
<gene>
    <name evidence="7" type="ORF">PQU95_16090</name>
</gene>
<keyword evidence="5 6" id="KW-0472">Membrane</keyword>
<feature type="transmembrane region" description="Helical" evidence="6">
    <location>
        <begin position="347"/>
        <end position="370"/>
    </location>
</feature>
<feature type="transmembrane region" description="Helical" evidence="6">
    <location>
        <begin position="87"/>
        <end position="106"/>
    </location>
</feature>
<evidence type="ECO:0000256" key="3">
    <source>
        <dbReference type="ARBA" id="ARBA00022692"/>
    </source>
</evidence>
<evidence type="ECO:0000256" key="4">
    <source>
        <dbReference type="ARBA" id="ARBA00022989"/>
    </source>
</evidence>
<sequence length="435" mass="48108">MPAVLPRLQQLYQRVAAGGFMRNVATLVGGAAVAQFLPVLFTPLLTRLYSPTDFGVLTHFVAWLSNLVVIATWRYDMAIVLPKDDEDAIRLLMLALGFNTLLLAVLSVPLWLENGWLSGHLAAPELAPWLPLLPLGVWLAANNQIWTNWNNRQRRYNLNAQGRVGQSLAMSLVQLGGGFAKLGTLGLIVGQLAGQGSSWLLQSRPDLRLLPAWLQRARDGGVRRLMVLYREFPLVNTPHAFVVALQDSLMVQLLTVIASAEVMGHYGLVLRVLKLPAALLGQAVSQVLYRDLAEAHSQQRPLLPLLVKAQLVLGSVALLPFATLMVWGEPLFALAFGEAWRDAGVIAGLLAPSFFCMFIAAPCFMVPMVLSRQRTSLMFALLGIVANLGTLGGVYWLGYDAHMVFRLQAWVMSVYYVIYMIWIYRLCRQQEASHA</sequence>
<dbReference type="InterPro" id="IPR050833">
    <property type="entry name" value="Poly_Biosynth_Transport"/>
</dbReference>
<dbReference type="PANTHER" id="PTHR30250:SF28">
    <property type="entry name" value="POLYSACCHARIDE BIOSYNTHESIS PROTEIN"/>
    <property type="match status" value="1"/>
</dbReference>
<feature type="transmembrane region" description="Helical" evidence="6">
    <location>
        <begin position="305"/>
        <end position="327"/>
    </location>
</feature>
<keyword evidence="4 6" id="KW-1133">Transmembrane helix</keyword>
<proteinExistence type="predicted"/>
<dbReference type="Proteomes" id="UP001219956">
    <property type="component" value="Unassembled WGS sequence"/>
</dbReference>
<name>A0ABT5J1L7_9NEIS</name>